<organism evidence="1 2">
    <name type="scientific">Candidatus Butyricicoccus avistercoris</name>
    <dbReference type="NCBI Taxonomy" id="2838518"/>
    <lineage>
        <taxon>Bacteria</taxon>
        <taxon>Bacillati</taxon>
        <taxon>Bacillota</taxon>
        <taxon>Clostridia</taxon>
        <taxon>Eubacteriales</taxon>
        <taxon>Butyricicoccaceae</taxon>
        <taxon>Butyricicoccus</taxon>
    </lineage>
</organism>
<dbReference type="AlphaFoldDB" id="A0A9D1THU4"/>
<reference evidence="1" key="1">
    <citation type="journal article" date="2021" name="PeerJ">
        <title>Extensive microbial diversity within the chicken gut microbiome revealed by metagenomics and culture.</title>
        <authorList>
            <person name="Gilroy R."/>
            <person name="Ravi A."/>
            <person name="Getino M."/>
            <person name="Pursley I."/>
            <person name="Horton D.L."/>
            <person name="Alikhan N.F."/>
            <person name="Baker D."/>
            <person name="Gharbi K."/>
            <person name="Hall N."/>
            <person name="Watson M."/>
            <person name="Adriaenssens E.M."/>
            <person name="Foster-Nyarko E."/>
            <person name="Jarju S."/>
            <person name="Secka A."/>
            <person name="Antonio M."/>
            <person name="Oren A."/>
            <person name="Chaudhuri R.R."/>
            <person name="La Ragione R."/>
            <person name="Hildebrand F."/>
            <person name="Pallen M.J."/>
        </authorList>
    </citation>
    <scope>NUCLEOTIDE SEQUENCE</scope>
    <source>
        <strain evidence="1">CHK193-4272</strain>
    </source>
</reference>
<gene>
    <name evidence="1" type="ORF">H9746_00095</name>
</gene>
<reference evidence="1" key="2">
    <citation type="submission" date="2021-04" db="EMBL/GenBank/DDBJ databases">
        <authorList>
            <person name="Gilroy R."/>
        </authorList>
    </citation>
    <scope>NUCLEOTIDE SEQUENCE</scope>
    <source>
        <strain evidence="1">CHK193-4272</strain>
    </source>
</reference>
<accession>A0A9D1THU4</accession>
<comment type="caution">
    <text evidence="1">The sequence shown here is derived from an EMBL/GenBank/DDBJ whole genome shotgun (WGS) entry which is preliminary data.</text>
</comment>
<evidence type="ECO:0000313" key="2">
    <source>
        <dbReference type="Proteomes" id="UP000886808"/>
    </source>
</evidence>
<dbReference type="EMBL" id="DXIE01000002">
    <property type="protein sequence ID" value="HIV61245.1"/>
    <property type="molecule type" value="Genomic_DNA"/>
</dbReference>
<dbReference type="Proteomes" id="UP000886808">
    <property type="component" value="Unassembled WGS sequence"/>
</dbReference>
<sequence>MITTSFSGDLIGTALRQLGASEIREIRNGILYIIRFEFAEDLHVVYVLDVTKKDKYFLQRVSPYPMSHGRFSSAGEVVQFIERDIQKFENATHSHNFKQFLEIADGVTRLSHAMELLFLERNVSKENMDKISNHISETVEKLKAIRDDSPKIQK</sequence>
<name>A0A9D1THU4_9FIRM</name>
<protein>
    <submittedName>
        <fullName evidence="1">Uncharacterized protein</fullName>
    </submittedName>
</protein>
<proteinExistence type="predicted"/>
<evidence type="ECO:0000313" key="1">
    <source>
        <dbReference type="EMBL" id="HIV61245.1"/>
    </source>
</evidence>